<sequence length="467" mass="49891">MTHYDVAIVGAGPAGMSSAIEISQAGFTALLLDDQPAPGGQIYRSIENAHTDRLDILGPDYAEGKRLVAEFRSSSTTYIPNATVWNVSRDLTLAYTREGVSHGISADALIVASGAIERPTPMPGWTLPGVMTVGALQILLKAHGLLADAVVLVGSGPLIWLLAAQMIKAGAKPSAIVETLPLSHYFKALPKLRFNRPAFSYLKKGLLMMRSVKAAGVPVFLGAQGVAIEGSSRAEAVSFEIRGRMHRLPAETVALHQGIVPNQQITRLLHCDHRWSESQRSFLPVSDCFGETSVANLYIAGDGAGIGGAKVAAMQGRLAALRILEKASAVQNTATSELLAEIEKEISIRPFLEELYLPSAEIRDPKENTIVCRCEEITAGEVRASLASGVPGPNQIKSLLRTGMGPCQGRFCGLALSEIAAQYLGKTPASVGYYRIRAPLKPLRLTELANMGEAEVPQAPVKQELQK</sequence>
<dbReference type="PANTHER" id="PTHR42949">
    <property type="entry name" value="ANAEROBIC GLYCEROL-3-PHOSPHATE DEHYDROGENASE SUBUNIT B"/>
    <property type="match status" value="1"/>
</dbReference>
<keyword evidence="5" id="KW-1185">Reference proteome</keyword>
<gene>
    <name evidence="4" type="ORF">DEM27_24590</name>
</gene>
<dbReference type="Gene3D" id="3.50.50.60">
    <property type="entry name" value="FAD/NAD(P)-binding domain"/>
    <property type="match status" value="2"/>
</dbReference>
<dbReference type="PIRSF" id="PIRSF037495">
    <property type="entry name" value="Opine_OX_OoxA/HcnB"/>
    <property type="match status" value="1"/>
</dbReference>
<dbReference type="InterPro" id="IPR023753">
    <property type="entry name" value="FAD/NAD-binding_dom"/>
</dbReference>
<feature type="domain" description="BFD-like [2Fe-2S]-binding" evidence="2">
    <location>
        <begin position="370"/>
        <end position="420"/>
    </location>
</feature>
<protein>
    <submittedName>
        <fullName evidence="4">FAD/NAD(P)-binding oxidoreductase</fullName>
    </submittedName>
</protein>
<dbReference type="PRINTS" id="PR00368">
    <property type="entry name" value="FADPNR"/>
</dbReference>
<dbReference type="PANTHER" id="PTHR42949:SF3">
    <property type="entry name" value="ANAEROBIC GLYCEROL-3-PHOSPHATE DEHYDROGENASE SUBUNIT B"/>
    <property type="match status" value="1"/>
</dbReference>
<feature type="domain" description="FAD/NAD(P)-binding" evidence="3">
    <location>
        <begin position="4"/>
        <end position="316"/>
    </location>
</feature>
<dbReference type="RefSeq" id="WP_109460887.1">
    <property type="nucleotide sequence ID" value="NZ_QFBC01000014.1"/>
</dbReference>
<dbReference type="Gene3D" id="1.10.10.1100">
    <property type="entry name" value="BFD-like [2Fe-2S]-binding domain"/>
    <property type="match status" value="1"/>
</dbReference>
<dbReference type="CDD" id="cd19946">
    <property type="entry name" value="GlpA-like_Fer2_BFD-like"/>
    <property type="match status" value="1"/>
</dbReference>
<organism evidence="4 5">
    <name type="scientific">Metarhizobium album</name>
    <dbReference type="NCBI Taxonomy" id="2182425"/>
    <lineage>
        <taxon>Bacteria</taxon>
        <taxon>Pseudomonadati</taxon>
        <taxon>Pseudomonadota</taxon>
        <taxon>Alphaproteobacteria</taxon>
        <taxon>Hyphomicrobiales</taxon>
        <taxon>Rhizobiaceae</taxon>
        <taxon>Metarhizobium</taxon>
    </lineage>
</organism>
<dbReference type="PRINTS" id="PR00469">
    <property type="entry name" value="PNDRDTASEII"/>
</dbReference>
<dbReference type="EMBL" id="QFBC01000014">
    <property type="protein sequence ID" value="PWE53719.1"/>
    <property type="molecule type" value="Genomic_DNA"/>
</dbReference>
<dbReference type="GO" id="GO:0016491">
    <property type="term" value="F:oxidoreductase activity"/>
    <property type="evidence" value="ECO:0007669"/>
    <property type="project" value="UniProtKB-KW"/>
</dbReference>
<accession>A0A2U2DK72</accession>
<dbReference type="Proteomes" id="UP000245252">
    <property type="component" value="Unassembled WGS sequence"/>
</dbReference>
<comment type="caution">
    <text evidence="4">The sequence shown here is derived from an EMBL/GenBank/DDBJ whole genome shotgun (WGS) entry which is preliminary data.</text>
</comment>
<dbReference type="InterPro" id="IPR017224">
    <property type="entry name" value="Opine_Oxase_asu/HCN_bsu"/>
</dbReference>
<evidence type="ECO:0000313" key="5">
    <source>
        <dbReference type="Proteomes" id="UP000245252"/>
    </source>
</evidence>
<evidence type="ECO:0000313" key="4">
    <source>
        <dbReference type="EMBL" id="PWE53719.1"/>
    </source>
</evidence>
<dbReference type="InterPro" id="IPR007419">
    <property type="entry name" value="BFD-like_2Fe2S-bd_dom"/>
</dbReference>
<evidence type="ECO:0000259" key="2">
    <source>
        <dbReference type="Pfam" id="PF04324"/>
    </source>
</evidence>
<dbReference type="Pfam" id="PF04324">
    <property type="entry name" value="Fer2_BFD"/>
    <property type="match status" value="1"/>
</dbReference>
<proteinExistence type="predicted"/>
<name>A0A2U2DK72_9HYPH</name>
<dbReference type="SUPFAM" id="SSF51905">
    <property type="entry name" value="FAD/NAD(P)-binding domain"/>
    <property type="match status" value="1"/>
</dbReference>
<dbReference type="InterPro" id="IPR041854">
    <property type="entry name" value="BFD-like_2Fe2S-bd_dom_sf"/>
</dbReference>
<dbReference type="InterPro" id="IPR051691">
    <property type="entry name" value="Metab_Enz_Cyan_OpOx_G3PDH"/>
</dbReference>
<dbReference type="Pfam" id="PF07992">
    <property type="entry name" value="Pyr_redox_2"/>
    <property type="match status" value="1"/>
</dbReference>
<dbReference type="OrthoDB" id="9801699at2"/>
<evidence type="ECO:0000259" key="3">
    <source>
        <dbReference type="Pfam" id="PF07992"/>
    </source>
</evidence>
<reference evidence="4 5" key="1">
    <citation type="submission" date="2018-05" db="EMBL/GenBank/DDBJ databases">
        <title>The draft genome of strain NS-104.</title>
        <authorList>
            <person name="Hang P."/>
            <person name="Jiang J."/>
        </authorList>
    </citation>
    <scope>NUCLEOTIDE SEQUENCE [LARGE SCALE GENOMIC DNA]</scope>
    <source>
        <strain evidence="4 5">NS-104</strain>
    </source>
</reference>
<keyword evidence="1" id="KW-0560">Oxidoreductase</keyword>
<dbReference type="InterPro" id="IPR036188">
    <property type="entry name" value="FAD/NAD-bd_sf"/>
</dbReference>
<dbReference type="AlphaFoldDB" id="A0A2U2DK72"/>
<evidence type="ECO:0000256" key="1">
    <source>
        <dbReference type="ARBA" id="ARBA00023002"/>
    </source>
</evidence>